<feature type="compositionally biased region" description="Basic and acidic residues" evidence="1">
    <location>
        <begin position="1"/>
        <end position="11"/>
    </location>
</feature>
<evidence type="ECO:0000313" key="2">
    <source>
        <dbReference type="EMBL" id="KFP78538.1"/>
    </source>
</evidence>
<accession>A0A091MP81</accession>
<evidence type="ECO:0000256" key="1">
    <source>
        <dbReference type="SAM" id="MobiDB-lite"/>
    </source>
</evidence>
<dbReference type="AlphaFoldDB" id="A0A091MP81"/>
<proteinExistence type="predicted"/>
<feature type="region of interest" description="Disordered" evidence="1">
    <location>
        <begin position="1"/>
        <end position="26"/>
    </location>
</feature>
<keyword evidence="3" id="KW-1185">Reference proteome</keyword>
<reference evidence="2 3" key="1">
    <citation type="submission" date="2014-04" db="EMBL/GenBank/DDBJ databases">
        <title>Genome evolution of avian class.</title>
        <authorList>
            <person name="Zhang G."/>
            <person name="Li C."/>
        </authorList>
    </citation>
    <scope>NUCLEOTIDE SEQUENCE [LARGE SCALE GENOMIC DNA]</scope>
    <source>
        <strain evidence="2">BGI_N310</strain>
    </source>
</reference>
<organism evidence="2 3">
    <name type="scientific">Acanthisitta chloris</name>
    <name type="common">rifleman</name>
    <dbReference type="NCBI Taxonomy" id="57068"/>
    <lineage>
        <taxon>Eukaryota</taxon>
        <taxon>Metazoa</taxon>
        <taxon>Chordata</taxon>
        <taxon>Craniata</taxon>
        <taxon>Vertebrata</taxon>
        <taxon>Euteleostomi</taxon>
        <taxon>Archelosauria</taxon>
        <taxon>Archosauria</taxon>
        <taxon>Dinosauria</taxon>
        <taxon>Saurischia</taxon>
        <taxon>Theropoda</taxon>
        <taxon>Coelurosauria</taxon>
        <taxon>Aves</taxon>
        <taxon>Neognathae</taxon>
        <taxon>Neoaves</taxon>
        <taxon>Telluraves</taxon>
        <taxon>Australaves</taxon>
        <taxon>Passeriformes</taxon>
        <taxon>Acanthisittidae</taxon>
        <taxon>Acanthisitta</taxon>
    </lineage>
</organism>
<dbReference type="PANTHER" id="PTHR28634:SF1">
    <property type="entry name" value="ZINC FINGER B-BOX DOMAIN-CONTAINING PROTEIN 1"/>
    <property type="match status" value="1"/>
</dbReference>
<evidence type="ECO:0000313" key="3">
    <source>
        <dbReference type="Proteomes" id="UP000053537"/>
    </source>
</evidence>
<protein>
    <submittedName>
        <fullName evidence="2">Uncharacterized protein</fullName>
    </submittedName>
</protein>
<dbReference type="EMBL" id="KK833812">
    <property type="protein sequence ID" value="KFP78538.1"/>
    <property type="molecule type" value="Genomic_DNA"/>
</dbReference>
<dbReference type="PANTHER" id="PTHR28634">
    <property type="entry name" value="ZINC FINGER B-BOX DOMAIN-CONTAINING PROTEIN 1"/>
    <property type="match status" value="1"/>
</dbReference>
<feature type="non-terminal residue" evidence="2">
    <location>
        <position position="1"/>
    </location>
</feature>
<sequence length="207" mass="22445">VGKNKEGKTEPLEQCGRNAVSPKETSQEKLVVCNQLEANAVQKESIKPKTVGRSLSSCERPDDISNPTELMSNKHVLEKEQQKTCKDSQELDSVCNSQSLVLPVITKSSPLQVIAKRQKSLSTWYWGLDGIFAGGANPKQAMLEAHSSLCAASSPVDSTIPLSGDGQWVSERSLSEYADDSLVQGVLESQLNRPLSGFNAQSRTSLL</sequence>
<dbReference type="InterPro" id="IPR037688">
    <property type="entry name" value="ZBBX"/>
</dbReference>
<dbReference type="Proteomes" id="UP000053537">
    <property type="component" value="Unassembled WGS sequence"/>
</dbReference>
<gene>
    <name evidence="2" type="ORF">N310_08942</name>
</gene>
<name>A0A091MP81_9PASS</name>
<feature type="non-terminal residue" evidence="2">
    <location>
        <position position="207"/>
    </location>
</feature>